<feature type="domain" description="Cytidyltransferase-like" evidence="2">
    <location>
        <begin position="102"/>
        <end position="193"/>
    </location>
</feature>
<organism evidence="3 4">
    <name type="scientific">Venturia effusa</name>
    <dbReference type="NCBI Taxonomy" id="50376"/>
    <lineage>
        <taxon>Eukaryota</taxon>
        <taxon>Fungi</taxon>
        <taxon>Dikarya</taxon>
        <taxon>Ascomycota</taxon>
        <taxon>Pezizomycotina</taxon>
        <taxon>Dothideomycetes</taxon>
        <taxon>Pleosporomycetidae</taxon>
        <taxon>Venturiales</taxon>
        <taxon>Venturiaceae</taxon>
        <taxon>Venturia</taxon>
    </lineage>
</organism>
<proteinExistence type="predicted"/>
<dbReference type="GO" id="GO:0003824">
    <property type="term" value="F:catalytic activity"/>
    <property type="evidence" value="ECO:0007669"/>
    <property type="project" value="InterPro"/>
</dbReference>
<dbReference type="Pfam" id="PF01467">
    <property type="entry name" value="CTP_transf_like"/>
    <property type="match status" value="1"/>
</dbReference>
<protein>
    <recommendedName>
        <fullName evidence="2">Cytidyltransferase-like domain-containing protein</fullName>
    </recommendedName>
</protein>
<feature type="compositionally biased region" description="Low complexity" evidence="1">
    <location>
        <begin position="36"/>
        <end position="48"/>
    </location>
</feature>
<evidence type="ECO:0000313" key="4">
    <source>
        <dbReference type="Proteomes" id="UP000316270"/>
    </source>
</evidence>
<dbReference type="Proteomes" id="UP000316270">
    <property type="component" value="Chromosome 11"/>
</dbReference>
<keyword evidence="4" id="KW-1185">Reference proteome</keyword>
<dbReference type="SUPFAM" id="SSF52374">
    <property type="entry name" value="Nucleotidylyl transferase"/>
    <property type="match status" value="1"/>
</dbReference>
<dbReference type="InterPro" id="IPR014729">
    <property type="entry name" value="Rossmann-like_a/b/a_fold"/>
</dbReference>
<dbReference type="AlphaFoldDB" id="A0A517LF24"/>
<dbReference type="OrthoDB" id="3558741at2759"/>
<evidence type="ECO:0000256" key="1">
    <source>
        <dbReference type="SAM" id="MobiDB-lite"/>
    </source>
</evidence>
<dbReference type="EMBL" id="CP042195">
    <property type="protein sequence ID" value="QDS74234.1"/>
    <property type="molecule type" value="Genomic_DNA"/>
</dbReference>
<accession>A0A517LF24</accession>
<feature type="region of interest" description="Disordered" evidence="1">
    <location>
        <begin position="341"/>
        <end position="380"/>
    </location>
</feature>
<dbReference type="STRING" id="50376.A0A517LF24"/>
<evidence type="ECO:0000313" key="3">
    <source>
        <dbReference type="EMBL" id="QDS74234.1"/>
    </source>
</evidence>
<gene>
    <name evidence="3" type="ORF">FKW77_002739</name>
</gene>
<dbReference type="InterPro" id="IPR004821">
    <property type="entry name" value="Cyt_trans-like"/>
</dbReference>
<feature type="region of interest" description="Disordered" evidence="1">
    <location>
        <begin position="15"/>
        <end position="62"/>
    </location>
</feature>
<name>A0A517LF24_9PEZI</name>
<sequence>MALLHTEADSIIPRGCNPSIEPLRTTSSSDCPDVFTSSKTSSPSSSKTEIPPPASSSLSDLPPNALEKYVTKAYNQHDNQSPRSFFRRSPVLHKNGVNRVLLYYGCFNPPHIAHLNVLRHIYTETSYEFNVVGAIVIPLCDKSCVSKFTNRNDSSHLYSIKERMKLWEQDPEFPDWACVVESDIARTDDFRFDLRVSAGQDGFDIKFVSVFGPDHVTSAKGIGYCIREVMFCDAGRATDLVTADGLLTLPDYTPWERVRLSKESRIPASRRREVHRDELQEHARGYISAGRDVCTGRGSQDFDRGYAAGQSYLEGLEASNLGLPAHPEKWKKCKDYAKGFSDGLKTPHNDDNDDDDENSDGTSKEASTTDAQTLPPKKFDPNAMYTCRHIRNTENVIFVPTTDDSIYRTYISSTEIRAMMSKNKANPKQMTPEMAGFVLGPHRKPQIVSSIKPQTRSQQISKGLYESSIFPGSLDDMSGGD</sequence>
<reference evidence="3 4" key="1">
    <citation type="submission" date="2019-07" db="EMBL/GenBank/DDBJ databases">
        <title>Finished genome of Venturia effusa.</title>
        <authorList>
            <person name="Young C.A."/>
            <person name="Cox M.P."/>
            <person name="Ganley A.R.D."/>
            <person name="David W.J."/>
        </authorList>
    </citation>
    <scope>NUCLEOTIDE SEQUENCE [LARGE SCALE GENOMIC DNA]</scope>
    <source>
        <strain evidence="4">albino</strain>
    </source>
</reference>
<evidence type="ECO:0000259" key="2">
    <source>
        <dbReference type="Pfam" id="PF01467"/>
    </source>
</evidence>
<dbReference type="Gene3D" id="3.40.50.620">
    <property type="entry name" value="HUPs"/>
    <property type="match status" value="1"/>
</dbReference>